<gene>
    <name evidence="1" type="ORF">SHEWBE_0943</name>
</gene>
<evidence type="ECO:0000313" key="1">
    <source>
        <dbReference type="EMBL" id="SQH74912.1"/>
    </source>
</evidence>
<evidence type="ECO:0000313" key="2">
    <source>
        <dbReference type="Proteomes" id="UP000250123"/>
    </source>
</evidence>
<dbReference type="KEGG" id="sbk:SHEWBE_0943"/>
<dbReference type="NCBIfam" id="TIGR02532">
    <property type="entry name" value="IV_pilin_GFxxxE"/>
    <property type="match status" value="1"/>
</dbReference>
<dbReference type="PROSITE" id="PS00409">
    <property type="entry name" value="PROKAR_NTER_METHYL"/>
    <property type="match status" value="1"/>
</dbReference>
<dbReference type="InterPro" id="IPR045584">
    <property type="entry name" value="Pilin-like"/>
</dbReference>
<protein>
    <submittedName>
        <fullName evidence="1">Prepilin-type N-terminal cleavage/methylation domain-containing protein</fullName>
    </submittedName>
</protein>
<dbReference type="Pfam" id="PF07963">
    <property type="entry name" value="N_methyl"/>
    <property type="match status" value="1"/>
</dbReference>
<dbReference type="EMBL" id="LS483452">
    <property type="protein sequence ID" value="SQH74912.1"/>
    <property type="molecule type" value="Genomic_DNA"/>
</dbReference>
<dbReference type="Gene3D" id="3.30.700.10">
    <property type="entry name" value="Glycoprotein, Type 4 Pilin"/>
    <property type="match status" value="1"/>
</dbReference>
<accession>A0A330LY80</accession>
<dbReference type="SUPFAM" id="SSF54523">
    <property type="entry name" value="Pili subunits"/>
    <property type="match status" value="1"/>
</dbReference>
<dbReference type="Proteomes" id="UP000250123">
    <property type="component" value="Chromosome SHEWBE"/>
</dbReference>
<dbReference type="AlphaFoldDB" id="A0A330LY80"/>
<dbReference type="InterPro" id="IPR012902">
    <property type="entry name" value="N_methyl_site"/>
</dbReference>
<proteinExistence type="predicted"/>
<sequence>MNSQMNSQMRNQMRNQMKYQCNKGRTMPNSRSRQQGFSLIELVIVIVILGLLAATAIPRFLNVTDDAEDASLDGVAGGLATAVGFVRAQWEVDGRNNTNVVLDGTTISLDDRFGFPTSLTSGTAIVSVTGMSNDSCQEVFQSVLQSAPRNVVFNTDARSARYTVRVGNGQGGTVVGNDGTNVGGVDLCLYHQVASLTLNQNNGIPSPAPSLTAPSGAKGITYNPATGQVITFEVP</sequence>
<reference evidence="2" key="1">
    <citation type="submission" date="2018-06" db="EMBL/GenBank/DDBJ databases">
        <authorList>
            <person name="Cea G.-C."/>
            <person name="William W."/>
        </authorList>
    </citation>
    <scope>NUCLEOTIDE SEQUENCE [LARGE SCALE GENOMIC DNA]</scope>
    <source>
        <strain evidence="2">DB21MT-2</strain>
    </source>
</reference>
<organism evidence="1 2">
    <name type="scientific">Shewanella benthica</name>
    <dbReference type="NCBI Taxonomy" id="43661"/>
    <lineage>
        <taxon>Bacteria</taxon>
        <taxon>Pseudomonadati</taxon>
        <taxon>Pseudomonadota</taxon>
        <taxon>Gammaproteobacteria</taxon>
        <taxon>Alteromonadales</taxon>
        <taxon>Shewanellaceae</taxon>
        <taxon>Shewanella</taxon>
    </lineage>
</organism>
<name>A0A330LY80_9GAMM</name>